<dbReference type="EMBL" id="BNEB01000003">
    <property type="protein sequence ID" value="GHI62073.1"/>
    <property type="molecule type" value="Genomic_DNA"/>
</dbReference>
<gene>
    <name evidence="2" type="ORF">Saso_37230</name>
</gene>
<keyword evidence="3" id="KW-1185">Reference proteome</keyword>
<evidence type="ECO:0000313" key="2">
    <source>
        <dbReference type="EMBL" id="GHI62073.1"/>
    </source>
</evidence>
<evidence type="ECO:0000256" key="1">
    <source>
        <dbReference type="SAM" id="MobiDB-lite"/>
    </source>
</evidence>
<dbReference type="Proteomes" id="UP000649259">
    <property type="component" value="Unassembled WGS sequence"/>
</dbReference>
<evidence type="ECO:0000313" key="3">
    <source>
        <dbReference type="Proteomes" id="UP000649259"/>
    </source>
</evidence>
<proteinExistence type="predicted"/>
<feature type="compositionally biased region" description="Low complexity" evidence="1">
    <location>
        <begin position="74"/>
        <end position="83"/>
    </location>
</feature>
<reference evidence="3" key="1">
    <citation type="submission" date="2023-07" db="EMBL/GenBank/DDBJ databases">
        <title>Whole genome shotgun sequence of Streptomyces cacaoi subsp. asoensis NBRC 13813.</title>
        <authorList>
            <person name="Komaki H."/>
            <person name="Tamura T."/>
        </authorList>
    </citation>
    <scope>NUCLEOTIDE SEQUENCE [LARGE SCALE GENOMIC DNA]</scope>
    <source>
        <strain evidence="3">NBRC 13813</strain>
    </source>
</reference>
<feature type="compositionally biased region" description="Basic and acidic residues" evidence="1">
    <location>
        <begin position="59"/>
        <end position="73"/>
    </location>
</feature>
<accession>A0ABQ3S1S2</accession>
<comment type="caution">
    <text evidence="2">The sequence shown here is derived from an EMBL/GenBank/DDBJ whole genome shotgun (WGS) entry which is preliminary data.</text>
</comment>
<protein>
    <submittedName>
        <fullName evidence="2">Uncharacterized protein</fullName>
    </submittedName>
</protein>
<organism evidence="2 3">
    <name type="scientific">Streptomyces asoensis</name>
    <dbReference type="NCBI Taxonomy" id="249586"/>
    <lineage>
        <taxon>Bacteria</taxon>
        <taxon>Bacillati</taxon>
        <taxon>Actinomycetota</taxon>
        <taxon>Actinomycetes</taxon>
        <taxon>Kitasatosporales</taxon>
        <taxon>Streptomycetaceae</taxon>
        <taxon>Streptomyces</taxon>
    </lineage>
</organism>
<sequence>MPCDDPGVVNRSKAPVHRGFRPDWAGLRQCALTAVAPRPHRRSTPGVCSGGTLRTTARTGERDVREPEGHEEACAAGGTSGTAGEIAVDLMPETANAPKNART</sequence>
<feature type="region of interest" description="Disordered" evidence="1">
    <location>
        <begin position="38"/>
        <end position="83"/>
    </location>
</feature>
<name>A0ABQ3S1S2_9ACTN</name>